<dbReference type="Gene3D" id="3.90.1200.10">
    <property type="match status" value="1"/>
</dbReference>
<evidence type="ECO:0000313" key="3">
    <source>
        <dbReference type="Proteomes" id="UP000824596"/>
    </source>
</evidence>
<dbReference type="AlphaFoldDB" id="A0A9P8N173"/>
<dbReference type="SUPFAM" id="SSF56112">
    <property type="entry name" value="Protein kinase-like (PK-like)"/>
    <property type="match status" value="1"/>
</dbReference>
<dbReference type="Proteomes" id="UP000824596">
    <property type="component" value="Unassembled WGS sequence"/>
</dbReference>
<evidence type="ECO:0000259" key="1">
    <source>
        <dbReference type="Pfam" id="PF01636"/>
    </source>
</evidence>
<reference evidence="2" key="1">
    <citation type="submission" date="2021-09" db="EMBL/GenBank/DDBJ databases">
        <title>A high-quality genome of the endoparasitic fungus Hirsutella rhossiliensis with a comparison of Hirsutella genomes reveals transposable elements contributing to genome size variation.</title>
        <authorList>
            <person name="Lin R."/>
            <person name="Jiao Y."/>
            <person name="Sun X."/>
            <person name="Ling J."/>
            <person name="Xie B."/>
            <person name="Cheng X."/>
        </authorList>
    </citation>
    <scope>NUCLEOTIDE SEQUENCE</scope>
    <source>
        <strain evidence="2">HR02</strain>
    </source>
</reference>
<dbReference type="OrthoDB" id="5598852at2759"/>
<comment type="caution">
    <text evidence="2">The sequence shown here is derived from an EMBL/GenBank/DDBJ whole genome shotgun (WGS) entry which is preliminary data.</text>
</comment>
<protein>
    <submittedName>
        <fullName evidence="2">Phosphotransferase enzyme family domain-containing protein</fullName>
    </submittedName>
</protein>
<dbReference type="EMBL" id="JAIZPD010000003">
    <property type="protein sequence ID" value="KAH0964980.1"/>
    <property type="molecule type" value="Genomic_DNA"/>
</dbReference>
<accession>A0A9P8N173</accession>
<dbReference type="InterPro" id="IPR002575">
    <property type="entry name" value="Aminoglycoside_PTrfase"/>
</dbReference>
<organism evidence="2 3">
    <name type="scientific">Hirsutella rhossiliensis</name>
    <dbReference type="NCBI Taxonomy" id="111463"/>
    <lineage>
        <taxon>Eukaryota</taxon>
        <taxon>Fungi</taxon>
        <taxon>Dikarya</taxon>
        <taxon>Ascomycota</taxon>
        <taxon>Pezizomycotina</taxon>
        <taxon>Sordariomycetes</taxon>
        <taxon>Hypocreomycetidae</taxon>
        <taxon>Hypocreales</taxon>
        <taxon>Ophiocordycipitaceae</taxon>
        <taxon>Hirsutella</taxon>
    </lineage>
</organism>
<name>A0A9P8N173_9HYPO</name>
<dbReference type="RefSeq" id="XP_044722493.1">
    <property type="nucleotide sequence ID" value="XM_044861467.1"/>
</dbReference>
<gene>
    <name evidence="2" type="ORF">HRG_02996</name>
</gene>
<dbReference type="Pfam" id="PF01636">
    <property type="entry name" value="APH"/>
    <property type="match status" value="1"/>
</dbReference>
<feature type="domain" description="Aminoglycoside phosphotransferase" evidence="1">
    <location>
        <begin position="105"/>
        <end position="245"/>
    </location>
</feature>
<keyword evidence="3" id="KW-1185">Reference proteome</keyword>
<dbReference type="InterPro" id="IPR011009">
    <property type="entry name" value="Kinase-like_dom_sf"/>
</dbReference>
<evidence type="ECO:0000313" key="2">
    <source>
        <dbReference type="EMBL" id="KAH0964980.1"/>
    </source>
</evidence>
<sequence>MASKSQEYSVEDEIATFFSKTSVRRERCDAVAKELVGGDEIVPVSTQGFCSYTVYAGQDLGYVVQFRLKSLELKIETVALARQIFGSLAPDVSFIRQLGEDSTTAEQEPLLVYIMTRVRGLSHMDFILAHGFPNNSPENMACRKNLIQDVARFFALAWKAPQEVDQAYCNHMAETFEQDLQILLVNLPERFHPIIRATLASLPSIFSLPMVLQHEDFSSCNIIVEEPSSHLVGVIDWAAAEIAPFGTNLDSLQGLMSTLHLKNGRSRYEDYDDLVHSFWESFSDEVGGLGDDTIKAIKAATVLGLLRCRGFTSRLANEPKPVPIKDDAGGRYNMMILDGLLLNPATRFEGLDEWLR</sequence>
<dbReference type="GeneID" id="68352125"/>
<proteinExistence type="predicted"/>